<dbReference type="EMBL" id="FTLX01000002">
    <property type="protein sequence ID" value="SIQ28587.1"/>
    <property type="molecule type" value="Genomic_DNA"/>
</dbReference>
<dbReference type="AlphaFoldDB" id="A0A1N6RIH4"/>
<keyword evidence="6" id="KW-1185">Reference proteome</keyword>
<dbReference type="GO" id="GO:0019698">
    <property type="term" value="P:D-galacturonate catabolic process"/>
    <property type="evidence" value="ECO:0007669"/>
    <property type="project" value="TreeGrafter"/>
</dbReference>
<proteinExistence type="predicted"/>
<feature type="domain" description="SAF" evidence="2">
    <location>
        <begin position="13"/>
        <end position="88"/>
    </location>
</feature>
<dbReference type="InterPro" id="IPR044144">
    <property type="entry name" value="SAF_UxaA/GarD"/>
</dbReference>
<dbReference type="CDD" id="cd11613">
    <property type="entry name" value="SAF_AH_GD"/>
    <property type="match status" value="1"/>
</dbReference>
<keyword evidence="1" id="KW-0456">Lyase</keyword>
<evidence type="ECO:0000259" key="2">
    <source>
        <dbReference type="SMART" id="SM00858"/>
    </source>
</evidence>
<reference evidence="6" key="2">
    <citation type="submission" date="2017-03" db="EMBL/GenBank/DDBJ databases">
        <title>Bacillus sp. V-88(T) DSM27956, whole genome shotgun sequencing project.</title>
        <authorList>
            <person name="Dastager S.G."/>
            <person name="Neurgaonkar P.S."/>
            <person name="Dharne M.S."/>
        </authorList>
    </citation>
    <scope>NUCLEOTIDE SEQUENCE [LARGE SCALE GENOMIC DNA]</scope>
    <source>
        <strain evidence="6">DSM 25145</strain>
    </source>
</reference>
<accession>A0A1N6RIH4</accession>
<dbReference type="PANTHER" id="PTHR30536">
    <property type="entry name" value="ALTRONATE/GALACTARATE DEHYDRATASE"/>
    <property type="match status" value="1"/>
</dbReference>
<sequence length="99" mass="10757">MDEYKTLYLSSKDSVAVALSELPAQADVILKADEYELGITILEPIRFGHKFAVKAIRQGDDIIKYGEVIGAAVTDIPAGAHVHVHNLEGKRGRGDKIAK</sequence>
<dbReference type="Proteomes" id="UP000186385">
    <property type="component" value="Unassembled WGS sequence"/>
</dbReference>
<dbReference type="OrthoDB" id="9804574at2"/>
<dbReference type="EMBL" id="MWSK01000002">
    <property type="protein sequence ID" value="OXS79068.1"/>
    <property type="molecule type" value="Genomic_DNA"/>
</dbReference>
<organism evidence="4 5">
    <name type="scientific">Domibacillus enclensis</name>
    <dbReference type="NCBI Taxonomy" id="1017273"/>
    <lineage>
        <taxon>Bacteria</taxon>
        <taxon>Bacillati</taxon>
        <taxon>Bacillota</taxon>
        <taxon>Bacilli</taxon>
        <taxon>Bacillales</taxon>
        <taxon>Bacillaceae</taxon>
        <taxon>Domibacillus</taxon>
    </lineage>
</organism>
<evidence type="ECO:0000313" key="6">
    <source>
        <dbReference type="Proteomes" id="UP000215545"/>
    </source>
</evidence>
<dbReference type="STRING" id="1017273.SAMN05443094_102136"/>
<name>A0A1N6RIH4_9BACI</name>
<reference evidence="4 5" key="1">
    <citation type="submission" date="2017-01" db="EMBL/GenBank/DDBJ databases">
        <authorList>
            <person name="Mah S.A."/>
            <person name="Swanson W.J."/>
            <person name="Moy G.W."/>
            <person name="Vacquier V.D."/>
        </authorList>
    </citation>
    <scope>NUCLEOTIDE SEQUENCE [LARGE SCALE GENOMIC DNA]</scope>
    <source>
        <strain evidence="4 5">NIO-1016</strain>
    </source>
</reference>
<evidence type="ECO:0000313" key="5">
    <source>
        <dbReference type="Proteomes" id="UP000186385"/>
    </source>
</evidence>
<dbReference type="Proteomes" id="UP000215545">
    <property type="component" value="Unassembled WGS sequence"/>
</dbReference>
<dbReference type="InterPro" id="IPR052172">
    <property type="entry name" value="UxaA_altronate/galactarate_dh"/>
</dbReference>
<dbReference type="InterPro" id="IPR013974">
    <property type="entry name" value="SAF"/>
</dbReference>
<evidence type="ECO:0000313" key="3">
    <source>
        <dbReference type="EMBL" id="OXS79068.1"/>
    </source>
</evidence>
<evidence type="ECO:0000313" key="4">
    <source>
        <dbReference type="EMBL" id="SIQ28587.1"/>
    </source>
</evidence>
<evidence type="ECO:0000256" key="1">
    <source>
        <dbReference type="ARBA" id="ARBA00023239"/>
    </source>
</evidence>
<dbReference type="PANTHER" id="PTHR30536:SF5">
    <property type="entry name" value="ALTRONATE DEHYDRATASE"/>
    <property type="match status" value="1"/>
</dbReference>
<dbReference type="Pfam" id="PF08666">
    <property type="entry name" value="SAF"/>
    <property type="match status" value="1"/>
</dbReference>
<protein>
    <submittedName>
        <fullName evidence="4">Altronate dehydratase small subunit</fullName>
    </submittedName>
    <submittedName>
        <fullName evidence="3">D-galactarate dehydratase</fullName>
    </submittedName>
</protein>
<dbReference type="RefSeq" id="WP_045849335.1">
    <property type="nucleotide sequence ID" value="NZ_FTLX01000002.1"/>
</dbReference>
<dbReference type="SMART" id="SM00858">
    <property type="entry name" value="SAF"/>
    <property type="match status" value="1"/>
</dbReference>
<gene>
    <name evidence="3" type="ORF">B1B05_04630</name>
    <name evidence="4" type="ORF">SAMN05443094_102136</name>
</gene>
<dbReference type="GO" id="GO:0016829">
    <property type="term" value="F:lyase activity"/>
    <property type="evidence" value="ECO:0007669"/>
    <property type="project" value="UniProtKB-KW"/>
</dbReference>
<dbReference type="Gene3D" id="2.30.130.110">
    <property type="match status" value="1"/>
</dbReference>
<reference evidence="3" key="3">
    <citation type="submission" date="2017-03" db="EMBL/GenBank/DDBJ databases">
        <authorList>
            <person name="Dastager S.G."/>
            <person name="Neurgaonkar P.S."/>
            <person name="Dharne M.S."/>
        </authorList>
    </citation>
    <scope>NUCLEOTIDE SEQUENCE</scope>
    <source>
        <strain evidence="3">DSM 25145</strain>
    </source>
</reference>